<reference evidence="2" key="1">
    <citation type="submission" date="2014-12" db="EMBL/GenBank/DDBJ databases">
        <title>Genome Sequence of Valsa Canker Pathogens Uncovers a Specific Adaption of Colonization on Woody Bark.</title>
        <authorList>
            <person name="Yin Z."/>
            <person name="Liu H."/>
            <person name="Gao X."/>
            <person name="Li Z."/>
            <person name="Song N."/>
            <person name="Ke X."/>
            <person name="Dai Q."/>
            <person name="Wu Y."/>
            <person name="Sun Y."/>
            <person name="Xu J.-R."/>
            <person name="Kang Z.K."/>
            <person name="Wang L."/>
            <person name="Huang L."/>
        </authorList>
    </citation>
    <scope>NUCLEOTIDE SEQUENCE [LARGE SCALE GENOMIC DNA]</scope>
    <source>
        <strain evidence="2">SXYL134</strain>
    </source>
</reference>
<proteinExistence type="predicted"/>
<accession>A0A194V7C6</accession>
<keyword evidence="2" id="KW-1185">Reference proteome</keyword>
<evidence type="ECO:0000313" key="2">
    <source>
        <dbReference type="Proteomes" id="UP000078576"/>
    </source>
</evidence>
<dbReference type="EMBL" id="KN714735">
    <property type="protein sequence ID" value="KUI59741.1"/>
    <property type="molecule type" value="Genomic_DNA"/>
</dbReference>
<dbReference type="Proteomes" id="UP000078576">
    <property type="component" value="Unassembled WGS sequence"/>
</dbReference>
<dbReference type="AlphaFoldDB" id="A0A194V7C6"/>
<organism evidence="1 2">
    <name type="scientific">Cytospora mali</name>
    <name type="common">Apple Valsa canker fungus</name>
    <name type="synonym">Valsa mali</name>
    <dbReference type="NCBI Taxonomy" id="578113"/>
    <lineage>
        <taxon>Eukaryota</taxon>
        <taxon>Fungi</taxon>
        <taxon>Dikarya</taxon>
        <taxon>Ascomycota</taxon>
        <taxon>Pezizomycotina</taxon>
        <taxon>Sordariomycetes</taxon>
        <taxon>Sordariomycetidae</taxon>
        <taxon>Diaporthales</taxon>
        <taxon>Cytosporaceae</taxon>
        <taxon>Cytospora</taxon>
    </lineage>
</organism>
<name>A0A194V7C6_CYTMA</name>
<evidence type="ECO:0000313" key="1">
    <source>
        <dbReference type="EMBL" id="KUI59741.1"/>
    </source>
</evidence>
<sequence length="65" mass="7535">MNTVEMRTLYETQKREAAQCLEMYLQNQFAAARAAHTPTLRLLQLRTFINRTGAMFQIHHIGANL</sequence>
<gene>
    <name evidence="1" type="ORF">VP1G_11093</name>
</gene>
<protein>
    <submittedName>
        <fullName evidence="1">Uncharacterized protein</fullName>
    </submittedName>
</protein>